<dbReference type="EMBL" id="HBIB01020712">
    <property type="protein sequence ID" value="CAE0251180.1"/>
    <property type="molecule type" value="Transcribed_RNA"/>
</dbReference>
<feature type="domain" description="Aminotransferase class I/classII large" evidence="9">
    <location>
        <begin position="131"/>
        <end position="489"/>
    </location>
</feature>
<protein>
    <recommendedName>
        <fullName evidence="3">serine C-palmitoyltransferase</fullName>
        <ecNumber evidence="3">2.3.1.50</ecNumber>
    </recommendedName>
</protein>
<dbReference type="InterPro" id="IPR001917">
    <property type="entry name" value="Aminotrans_II_pyridoxalP_BS"/>
</dbReference>
<dbReference type="PANTHER" id="PTHR13693:SF3">
    <property type="entry name" value="LD36009P"/>
    <property type="match status" value="1"/>
</dbReference>
<evidence type="ECO:0000256" key="7">
    <source>
        <dbReference type="RuleBase" id="RU003693"/>
    </source>
</evidence>
<proteinExistence type="inferred from homology"/>
<dbReference type="Gene3D" id="3.90.1150.10">
    <property type="entry name" value="Aspartate Aminotransferase, domain 1"/>
    <property type="match status" value="1"/>
</dbReference>
<dbReference type="EC" id="2.3.1.50" evidence="3"/>
<dbReference type="InterPro" id="IPR004839">
    <property type="entry name" value="Aminotransferase_I/II_large"/>
</dbReference>
<dbReference type="InterPro" id="IPR015422">
    <property type="entry name" value="PyrdxlP-dep_Trfase_small"/>
</dbReference>
<dbReference type="GO" id="GO:0046512">
    <property type="term" value="P:sphingosine biosynthetic process"/>
    <property type="evidence" value="ECO:0007669"/>
    <property type="project" value="TreeGrafter"/>
</dbReference>
<dbReference type="PANTHER" id="PTHR13693">
    <property type="entry name" value="CLASS II AMINOTRANSFERASE/8-AMINO-7-OXONONANOATE SYNTHASE"/>
    <property type="match status" value="1"/>
</dbReference>
<dbReference type="InterPro" id="IPR015424">
    <property type="entry name" value="PyrdxlP-dep_Trfase"/>
</dbReference>
<evidence type="ECO:0000256" key="1">
    <source>
        <dbReference type="ARBA" id="ARBA00001933"/>
    </source>
</evidence>
<name>A0A7S3DA13_9EUKA</name>
<keyword evidence="8" id="KW-1133">Transmembrane helix</keyword>
<evidence type="ECO:0000256" key="4">
    <source>
        <dbReference type="ARBA" id="ARBA00022679"/>
    </source>
</evidence>
<comment type="catalytic activity">
    <reaction evidence="6">
        <text>L-serine + hexadecanoyl-CoA + H(+) = 3-oxosphinganine + CO2 + CoA</text>
        <dbReference type="Rhea" id="RHEA:14761"/>
        <dbReference type="ChEBI" id="CHEBI:15378"/>
        <dbReference type="ChEBI" id="CHEBI:16526"/>
        <dbReference type="ChEBI" id="CHEBI:33384"/>
        <dbReference type="ChEBI" id="CHEBI:57287"/>
        <dbReference type="ChEBI" id="CHEBI:57379"/>
        <dbReference type="ChEBI" id="CHEBI:58299"/>
        <dbReference type="EC" id="2.3.1.50"/>
    </reaction>
</comment>
<evidence type="ECO:0000256" key="5">
    <source>
        <dbReference type="ARBA" id="ARBA00022898"/>
    </source>
</evidence>
<comment type="similarity">
    <text evidence="2 7">Belongs to the class-II pyridoxal-phosphate-dependent aminotransferase family.</text>
</comment>
<dbReference type="PROSITE" id="PS00599">
    <property type="entry name" value="AA_TRANSFER_CLASS_2"/>
    <property type="match status" value="1"/>
</dbReference>
<feature type="transmembrane region" description="Helical" evidence="8">
    <location>
        <begin position="26"/>
        <end position="47"/>
    </location>
</feature>
<evidence type="ECO:0000256" key="6">
    <source>
        <dbReference type="ARBA" id="ARBA00048528"/>
    </source>
</evidence>
<evidence type="ECO:0000313" key="10">
    <source>
        <dbReference type="EMBL" id="CAE0251180.1"/>
    </source>
</evidence>
<keyword evidence="8" id="KW-0812">Transmembrane</keyword>
<dbReference type="Gene3D" id="3.40.640.10">
    <property type="entry name" value="Type I PLP-dependent aspartate aminotransferase-like (Major domain)"/>
    <property type="match status" value="1"/>
</dbReference>
<dbReference type="GO" id="GO:0046513">
    <property type="term" value="P:ceramide biosynthetic process"/>
    <property type="evidence" value="ECO:0007669"/>
    <property type="project" value="TreeGrafter"/>
</dbReference>
<dbReference type="SUPFAM" id="SSF53383">
    <property type="entry name" value="PLP-dependent transferases"/>
    <property type="match status" value="1"/>
</dbReference>
<keyword evidence="5 7" id="KW-0663">Pyridoxal phosphate</keyword>
<gene>
    <name evidence="10" type="ORF">PBIL07802_LOCUS13387</name>
</gene>
<dbReference type="Pfam" id="PF00155">
    <property type="entry name" value="Aminotran_1_2"/>
    <property type="match status" value="1"/>
</dbReference>
<dbReference type="GO" id="GO:0017059">
    <property type="term" value="C:serine palmitoyltransferase complex"/>
    <property type="evidence" value="ECO:0007669"/>
    <property type="project" value="TreeGrafter"/>
</dbReference>
<reference evidence="10" key="1">
    <citation type="submission" date="2021-01" db="EMBL/GenBank/DDBJ databases">
        <authorList>
            <person name="Corre E."/>
            <person name="Pelletier E."/>
            <person name="Niang G."/>
            <person name="Scheremetjew M."/>
            <person name="Finn R."/>
            <person name="Kale V."/>
            <person name="Holt S."/>
            <person name="Cochrane G."/>
            <person name="Meng A."/>
            <person name="Brown T."/>
            <person name="Cohen L."/>
        </authorList>
    </citation>
    <scope>NUCLEOTIDE SEQUENCE</scope>
    <source>
        <strain evidence="10">NIES-2562</strain>
    </source>
</reference>
<dbReference type="CDD" id="cd06454">
    <property type="entry name" value="KBL_like"/>
    <property type="match status" value="1"/>
</dbReference>
<sequence length="511" mass="56771">MGTGGGTLMKVVKKGTDKEDAREESIPFFVTLTVYFSYAVLILFGYLRDIGRKLLPESWLPKRALSKEVAREGYGPLLEDFDDFYTRRLYRRIRDCWNRPIASAPGPWVDVMERHSDDYNVTLNVTGTTKRCLNLASYNYLGFADPKAKWNKDVVQSAEKFGPAMGSARAEVGTTFVHRELERCIAEYVGKPAALTLGMGFATNAFMISAFCGKGDLLISDSLNHASIVVGARASGSKITVFKHNDAEDLERVIRRAIIDGQPKTHRPWRKIVIIVEGLYSMEGEICCLKEIVEIKKKYKCYLYVDEAHSIGALGENGRGVCEYFGVDPADVDVLMGTFTKSFGSVGGYIASSEEVVKYLRCRTPGYLYATAMAPPCAQQALTALRIILGEDGTDMGRKKIAQLRSNSMLFRKRLKEMGCLVLGDDDSPIIPVMLYAPAKMPMFSRHSLERNLAVVVVGFPATPLLEARVRFCLSAGHTTEDLEHALKQVEEVVDICALRYMGKPKNEIAA</sequence>
<comment type="cofactor">
    <cofactor evidence="1 7">
        <name>pyridoxal 5'-phosphate</name>
        <dbReference type="ChEBI" id="CHEBI:597326"/>
    </cofactor>
</comment>
<evidence type="ECO:0000256" key="3">
    <source>
        <dbReference type="ARBA" id="ARBA00013220"/>
    </source>
</evidence>
<accession>A0A7S3DA13</accession>
<dbReference type="AlphaFoldDB" id="A0A7S3DA13"/>
<dbReference type="InterPro" id="IPR015421">
    <property type="entry name" value="PyrdxlP-dep_Trfase_major"/>
</dbReference>
<dbReference type="InterPro" id="IPR050087">
    <property type="entry name" value="AON_synthase_class-II"/>
</dbReference>
<evidence type="ECO:0000256" key="8">
    <source>
        <dbReference type="SAM" id="Phobius"/>
    </source>
</evidence>
<keyword evidence="4" id="KW-0808">Transferase</keyword>
<dbReference type="GO" id="GO:0016020">
    <property type="term" value="C:membrane"/>
    <property type="evidence" value="ECO:0007669"/>
    <property type="project" value="GOC"/>
</dbReference>
<dbReference type="GO" id="GO:0030170">
    <property type="term" value="F:pyridoxal phosphate binding"/>
    <property type="evidence" value="ECO:0007669"/>
    <property type="project" value="InterPro"/>
</dbReference>
<keyword evidence="8" id="KW-0472">Membrane</keyword>
<dbReference type="GO" id="GO:0004758">
    <property type="term" value="F:serine C-palmitoyltransferase activity"/>
    <property type="evidence" value="ECO:0007669"/>
    <property type="project" value="UniProtKB-EC"/>
</dbReference>
<evidence type="ECO:0000256" key="2">
    <source>
        <dbReference type="ARBA" id="ARBA00008392"/>
    </source>
</evidence>
<evidence type="ECO:0000259" key="9">
    <source>
        <dbReference type="Pfam" id="PF00155"/>
    </source>
</evidence>
<organism evidence="10">
    <name type="scientific">Palpitomonas bilix</name>
    <dbReference type="NCBI Taxonomy" id="652834"/>
    <lineage>
        <taxon>Eukaryota</taxon>
        <taxon>Eukaryota incertae sedis</taxon>
    </lineage>
</organism>